<reference evidence="1 2" key="1">
    <citation type="journal article" date="2015" name="Genome Announc.">
        <title>Complete Genome Sequence of the Type Strain Corynebacterium mustelae DSM 45274, Isolated from Various Tissues of a Male Ferret with Lethal Sepsis.</title>
        <authorList>
            <person name="Ruckert C."/>
            <person name="Eimer J."/>
            <person name="Winkler A."/>
            <person name="Tauch A."/>
        </authorList>
    </citation>
    <scope>NUCLEOTIDE SEQUENCE [LARGE SCALE GENOMIC DNA]</scope>
    <source>
        <strain evidence="1 2">DSM 45274</strain>
    </source>
</reference>
<organism evidence="1 2">
    <name type="scientific">Corynebacterium mustelae</name>
    <dbReference type="NCBI Taxonomy" id="571915"/>
    <lineage>
        <taxon>Bacteria</taxon>
        <taxon>Bacillati</taxon>
        <taxon>Actinomycetota</taxon>
        <taxon>Actinomycetes</taxon>
        <taxon>Mycobacteriales</taxon>
        <taxon>Corynebacteriaceae</taxon>
        <taxon>Corynebacterium</taxon>
    </lineage>
</organism>
<accession>A0A0G3GX38</accession>
<dbReference type="EMBL" id="CP011542">
    <property type="protein sequence ID" value="AKK05704.1"/>
    <property type="molecule type" value="Genomic_DNA"/>
</dbReference>
<dbReference type="RefSeq" id="WP_047261867.1">
    <property type="nucleotide sequence ID" value="NZ_CP011542.1"/>
</dbReference>
<dbReference type="AlphaFoldDB" id="A0A0G3GX38"/>
<dbReference type="KEGG" id="cmv:CMUST_06850"/>
<name>A0A0G3GX38_9CORY</name>
<proteinExistence type="predicted"/>
<dbReference type="OrthoDB" id="7060651at2"/>
<protein>
    <submittedName>
        <fullName evidence="1">Uncharacterized protein</fullName>
    </submittedName>
</protein>
<evidence type="ECO:0000313" key="2">
    <source>
        <dbReference type="Proteomes" id="UP000035199"/>
    </source>
</evidence>
<keyword evidence="2" id="KW-1185">Reference proteome</keyword>
<evidence type="ECO:0000313" key="1">
    <source>
        <dbReference type="EMBL" id="AKK05704.1"/>
    </source>
</evidence>
<gene>
    <name evidence="1" type="ORF">CMUST_06850</name>
</gene>
<reference evidence="2" key="2">
    <citation type="submission" date="2015-05" db="EMBL/GenBank/DDBJ databases">
        <title>Complete genome sequence of Corynebacterium mustelae DSM 45274, isolated from various tissues of a male ferret with lethal sepsis.</title>
        <authorList>
            <person name="Ruckert C."/>
            <person name="Albersmeier A."/>
            <person name="Winkler A."/>
            <person name="Tauch A."/>
        </authorList>
    </citation>
    <scope>NUCLEOTIDE SEQUENCE [LARGE SCALE GENOMIC DNA]</scope>
    <source>
        <strain evidence="2">DSM 45274</strain>
    </source>
</reference>
<sequence length="139" mass="16112">MIEDYIEQPKQVWTTEDYEDMGWHDSVIYGINFHPEHDHIKFDIDYCFGHVPINDVSFKQCTAACDLVFHDPSELSLNLQQTPFPLEIEDLYLSYNGTYPSGSDRWAVRIVTMWGEVSFKATGFTQTLTSELVVGCRDY</sequence>
<dbReference type="Proteomes" id="UP000035199">
    <property type="component" value="Chromosome"/>
</dbReference>
<dbReference type="PATRIC" id="fig|571915.4.peg.1457"/>